<keyword evidence="1" id="KW-0812">Transmembrane</keyword>
<dbReference type="EMBL" id="JAUIQD010000004">
    <property type="protein sequence ID" value="KAK3353875.1"/>
    <property type="molecule type" value="Genomic_DNA"/>
</dbReference>
<organism evidence="2 3">
    <name type="scientific">Lasiosphaeria hispida</name>
    <dbReference type="NCBI Taxonomy" id="260671"/>
    <lineage>
        <taxon>Eukaryota</taxon>
        <taxon>Fungi</taxon>
        <taxon>Dikarya</taxon>
        <taxon>Ascomycota</taxon>
        <taxon>Pezizomycotina</taxon>
        <taxon>Sordariomycetes</taxon>
        <taxon>Sordariomycetidae</taxon>
        <taxon>Sordariales</taxon>
        <taxon>Lasiosphaeriaceae</taxon>
        <taxon>Lasiosphaeria</taxon>
    </lineage>
</organism>
<dbReference type="Proteomes" id="UP001275084">
    <property type="component" value="Unassembled WGS sequence"/>
</dbReference>
<name>A0AAJ0MEU9_9PEZI</name>
<reference evidence="2" key="2">
    <citation type="submission" date="2023-06" db="EMBL/GenBank/DDBJ databases">
        <authorList>
            <consortium name="Lawrence Berkeley National Laboratory"/>
            <person name="Haridas S."/>
            <person name="Hensen N."/>
            <person name="Bonometti L."/>
            <person name="Westerberg I."/>
            <person name="Brannstrom I.O."/>
            <person name="Guillou S."/>
            <person name="Cros-Aarteil S."/>
            <person name="Calhoun S."/>
            <person name="Kuo A."/>
            <person name="Mondo S."/>
            <person name="Pangilinan J."/>
            <person name="Riley R."/>
            <person name="Labutti K."/>
            <person name="Andreopoulos B."/>
            <person name="Lipzen A."/>
            <person name="Chen C."/>
            <person name="Yanf M."/>
            <person name="Daum C."/>
            <person name="Ng V."/>
            <person name="Clum A."/>
            <person name="Steindorff A."/>
            <person name="Ohm R."/>
            <person name="Martin F."/>
            <person name="Silar P."/>
            <person name="Natvig D."/>
            <person name="Lalanne C."/>
            <person name="Gautier V."/>
            <person name="Ament-Velasquez S.L."/>
            <person name="Kruys A."/>
            <person name="Hutchinson M.I."/>
            <person name="Powell A.J."/>
            <person name="Barry K."/>
            <person name="Miller A.N."/>
            <person name="Grigoriev I.V."/>
            <person name="Debuchy R."/>
            <person name="Gladieux P."/>
            <person name="Thoren M.H."/>
            <person name="Johannesson H."/>
        </authorList>
    </citation>
    <scope>NUCLEOTIDE SEQUENCE</scope>
    <source>
        <strain evidence="2">CBS 955.72</strain>
    </source>
</reference>
<sequence>MCVAQSLFCVAVGALANALLFVPLSRVVVPRFGSRQSGLSLHFQVGSSVCFAMRQAFMLVVIQLTCLATLHIFFGRHYVCVKWSSLAFT</sequence>
<evidence type="ECO:0000313" key="3">
    <source>
        <dbReference type="Proteomes" id="UP001275084"/>
    </source>
</evidence>
<accession>A0AAJ0MEU9</accession>
<keyword evidence="1" id="KW-0472">Membrane</keyword>
<gene>
    <name evidence="2" type="ORF">B0T25DRAFT_545562</name>
</gene>
<keyword evidence="3" id="KW-1185">Reference proteome</keyword>
<reference evidence="2" key="1">
    <citation type="journal article" date="2023" name="Mol. Phylogenet. Evol.">
        <title>Genome-scale phylogeny and comparative genomics of the fungal order Sordariales.</title>
        <authorList>
            <person name="Hensen N."/>
            <person name="Bonometti L."/>
            <person name="Westerberg I."/>
            <person name="Brannstrom I.O."/>
            <person name="Guillou S."/>
            <person name="Cros-Aarteil S."/>
            <person name="Calhoun S."/>
            <person name="Haridas S."/>
            <person name="Kuo A."/>
            <person name="Mondo S."/>
            <person name="Pangilinan J."/>
            <person name="Riley R."/>
            <person name="LaButti K."/>
            <person name="Andreopoulos B."/>
            <person name="Lipzen A."/>
            <person name="Chen C."/>
            <person name="Yan M."/>
            <person name="Daum C."/>
            <person name="Ng V."/>
            <person name="Clum A."/>
            <person name="Steindorff A."/>
            <person name="Ohm R.A."/>
            <person name="Martin F."/>
            <person name="Silar P."/>
            <person name="Natvig D.O."/>
            <person name="Lalanne C."/>
            <person name="Gautier V."/>
            <person name="Ament-Velasquez S.L."/>
            <person name="Kruys A."/>
            <person name="Hutchinson M.I."/>
            <person name="Powell A.J."/>
            <person name="Barry K."/>
            <person name="Miller A.N."/>
            <person name="Grigoriev I.V."/>
            <person name="Debuchy R."/>
            <person name="Gladieux P."/>
            <person name="Hiltunen Thoren M."/>
            <person name="Johannesson H."/>
        </authorList>
    </citation>
    <scope>NUCLEOTIDE SEQUENCE</scope>
    <source>
        <strain evidence="2">CBS 955.72</strain>
    </source>
</reference>
<dbReference type="AlphaFoldDB" id="A0AAJ0MEU9"/>
<evidence type="ECO:0000256" key="1">
    <source>
        <dbReference type="SAM" id="Phobius"/>
    </source>
</evidence>
<feature type="transmembrane region" description="Helical" evidence="1">
    <location>
        <begin position="56"/>
        <end position="74"/>
    </location>
</feature>
<proteinExistence type="predicted"/>
<evidence type="ECO:0000313" key="2">
    <source>
        <dbReference type="EMBL" id="KAK3353875.1"/>
    </source>
</evidence>
<comment type="caution">
    <text evidence="2">The sequence shown here is derived from an EMBL/GenBank/DDBJ whole genome shotgun (WGS) entry which is preliminary data.</text>
</comment>
<keyword evidence="1" id="KW-1133">Transmembrane helix</keyword>
<protein>
    <submittedName>
        <fullName evidence="2">Uncharacterized protein</fullName>
    </submittedName>
</protein>